<evidence type="ECO:0000313" key="2">
    <source>
        <dbReference type="Proteomes" id="UP000265703"/>
    </source>
</evidence>
<dbReference type="Proteomes" id="UP000265703">
    <property type="component" value="Unassembled WGS sequence"/>
</dbReference>
<dbReference type="OrthoDB" id="2361222at2759"/>
<gene>
    <name evidence="1" type="ORF">C1645_200985</name>
</gene>
<evidence type="ECO:0000313" key="1">
    <source>
        <dbReference type="EMBL" id="RIA78735.1"/>
    </source>
</evidence>
<proteinExistence type="predicted"/>
<dbReference type="EMBL" id="QKYT01002209">
    <property type="protein sequence ID" value="RIA78735.1"/>
    <property type="molecule type" value="Genomic_DNA"/>
</dbReference>
<feature type="non-terminal residue" evidence="1">
    <location>
        <position position="1"/>
    </location>
</feature>
<reference evidence="1 2" key="1">
    <citation type="submission" date="2018-06" db="EMBL/GenBank/DDBJ databases">
        <title>Comparative genomics reveals the genomic features of Rhizophagus irregularis, R. cerebriforme, R. diaphanum and Gigaspora rosea, and their symbiotic lifestyle signature.</title>
        <authorList>
            <person name="Morin E."/>
            <person name="San Clemente H."/>
            <person name="Chen E.C.H."/>
            <person name="De La Providencia I."/>
            <person name="Hainaut M."/>
            <person name="Kuo A."/>
            <person name="Kohler A."/>
            <person name="Murat C."/>
            <person name="Tang N."/>
            <person name="Roy S."/>
            <person name="Loubradou J."/>
            <person name="Henrissat B."/>
            <person name="Grigoriev I.V."/>
            <person name="Corradi N."/>
            <person name="Roux C."/>
            <person name="Martin F.M."/>
        </authorList>
    </citation>
    <scope>NUCLEOTIDE SEQUENCE [LARGE SCALE GENOMIC DNA]</scope>
    <source>
        <strain evidence="1 2">DAOM 227022</strain>
    </source>
</reference>
<keyword evidence="2" id="KW-1185">Reference proteome</keyword>
<name>A0A397S2Z8_9GLOM</name>
<accession>A0A397S2Z8</accession>
<sequence length="411" mass="46475">DEKPEVVTTSKKGRTSKNRRSFIFFSDDDEKPEVDTTSKKGRTDGSITLNETVSEQIDISSENLQSSVNTYSFSEKLKSISKSVWETALTLPYLTITSKSKDRVDQHKEQSEKAKRFLVQELKDEMLVEELLTTSDKIIVEQSVQKEKKETVSTVQNSTTIEKVKEVASCQKDDGYLELTDTVSKELDVESSDSLISSIKSYFDTNGVKLPGSKPLLDTTVALSKTSSFETPPEFKEKYESAKKYLKIQLGSEEKDEELLKTPVEIVVEHVTKTVVKEKAGQTGVEKVQESKIEECNKELGEHQSSLRVSNKKTLPWLHEQIKDEKEILESCEKVVVEKVSNKKKEFPSLSGWVGRVGDTVKHTIEDATSAVSSARKSPDIVEDWDNNYFDQEDARYITQTYDFSLDGKLF</sequence>
<dbReference type="AlphaFoldDB" id="A0A397S2Z8"/>
<comment type="caution">
    <text evidence="1">The sequence shown here is derived from an EMBL/GenBank/DDBJ whole genome shotgun (WGS) entry which is preliminary data.</text>
</comment>
<organism evidence="1 2">
    <name type="scientific">Glomus cerebriforme</name>
    <dbReference type="NCBI Taxonomy" id="658196"/>
    <lineage>
        <taxon>Eukaryota</taxon>
        <taxon>Fungi</taxon>
        <taxon>Fungi incertae sedis</taxon>
        <taxon>Mucoromycota</taxon>
        <taxon>Glomeromycotina</taxon>
        <taxon>Glomeromycetes</taxon>
        <taxon>Glomerales</taxon>
        <taxon>Glomeraceae</taxon>
        <taxon>Glomus</taxon>
    </lineage>
</organism>
<protein>
    <submittedName>
        <fullName evidence="1">Uncharacterized protein</fullName>
    </submittedName>
</protein>